<feature type="compositionally biased region" description="Pro residues" evidence="1">
    <location>
        <begin position="661"/>
        <end position="678"/>
    </location>
</feature>
<evidence type="ECO:0000256" key="1">
    <source>
        <dbReference type="SAM" id="MobiDB-lite"/>
    </source>
</evidence>
<organism evidence="2 3">
    <name type="scientific">Nocardiopsis composta</name>
    <dbReference type="NCBI Taxonomy" id="157465"/>
    <lineage>
        <taxon>Bacteria</taxon>
        <taxon>Bacillati</taxon>
        <taxon>Actinomycetota</taxon>
        <taxon>Actinomycetes</taxon>
        <taxon>Streptosporangiales</taxon>
        <taxon>Nocardiopsidaceae</taxon>
        <taxon>Nocardiopsis</taxon>
    </lineage>
</organism>
<name>A0A7W8QTK0_9ACTN</name>
<dbReference type="Proteomes" id="UP000572635">
    <property type="component" value="Unassembled WGS sequence"/>
</dbReference>
<accession>A0A7W8QTK0</accession>
<dbReference type="RefSeq" id="WP_184399954.1">
    <property type="nucleotide sequence ID" value="NZ_JACHDB010000003.1"/>
</dbReference>
<proteinExistence type="predicted"/>
<reference evidence="2 3" key="1">
    <citation type="submission" date="2020-08" db="EMBL/GenBank/DDBJ databases">
        <title>Sequencing the genomes of 1000 actinobacteria strains.</title>
        <authorList>
            <person name="Klenk H.-P."/>
        </authorList>
    </citation>
    <scope>NUCLEOTIDE SEQUENCE [LARGE SCALE GENOMIC DNA]</scope>
    <source>
        <strain evidence="2 3">DSM 44551</strain>
    </source>
</reference>
<dbReference type="Gene3D" id="3.40.50.300">
    <property type="entry name" value="P-loop containing nucleotide triphosphate hydrolases"/>
    <property type="match status" value="1"/>
</dbReference>
<evidence type="ECO:0000313" key="3">
    <source>
        <dbReference type="Proteomes" id="UP000572635"/>
    </source>
</evidence>
<dbReference type="InterPro" id="IPR027417">
    <property type="entry name" value="P-loop_NTPase"/>
</dbReference>
<dbReference type="CDD" id="cd01127">
    <property type="entry name" value="TrwB_TraG_TraD_VirD4"/>
    <property type="match status" value="1"/>
</dbReference>
<keyword evidence="3" id="KW-1185">Reference proteome</keyword>
<gene>
    <name evidence="2" type="ORF">HDA36_006474</name>
</gene>
<sequence>MTTDTAPTEGAAAPGRRLAGMPAIERIRARLHAADEAALRNRLRLQLQPWYAAAAVVGLGLVQELAQWVGASPGATATANALAISTTLGALAAIGRGRYSEIRDWLRAHPLRGTAAGAASWGWLVAASLADWADAAGLAQAGVVALVVLAAHWWRTHRPGHTITERVEPDLDVEEGPTGVAAQIAAEWQSSVVPRGGAYTNTFLSDYVKLDFAHEWTINFDGRHGRGAASVSVEEIAFALDKDPTTLIVEPHPDSQRRALLRWVESSPVIGHVTPEPEYPFAIGGRPLWRWEEQGRYPEGRATIGLYGDGVGAHDWLTYRSGRMFGGFVYGGTGAGKGILLALLQLAWRASGVTAVWTLDGSEAGDSYKGDLVDYADWDRTHGPGQARQALEAAYALMCDRGLGTRKGEFIPTPEDPGLVLILDECHNLLTNDENRDYPPGDFRRWSNTKLASEIARRGGKCGVVVVLATQDATLKAFGGDNVLRNSILQGNCLIMRGEKGAASLLNAKVNAAALQSGGGYAYAVATTDESGKEISRAAVLRCGYIHHDDYPHYFGQLGDVRLGGAARRIVDDYTAGDYSAAAETSVAEIKQQEDARREAYLRGEMALEEYLPHLFGLGEATASAPPAAGGGGQVPADLLPGSMPDITEFLAAVPAAADIDPPPPAPEPRPAPQPPRAVPGRLQGAQAAVYAAVAAGAHTTAEVLTALEGRYSPSAIKGALKALAEGGDLVKAGHGRYTLPALDRAG</sequence>
<evidence type="ECO:0000313" key="2">
    <source>
        <dbReference type="EMBL" id="MBB5436310.1"/>
    </source>
</evidence>
<feature type="region of interest" description="Disordered" evidence="1">
    <location>
        <begin position="657"/>
        <end position="680"/>
    </location>
</feature>
<dbReference type="EMBL" id="JACHDB010000003">
    <property type="protein sequence ID" value="MBB5436310.1"/>
    <property type="molecule type" value="Genomic_DNA"/>
</dbReference>
<dbReference type="AlphaFoldDB" id="A0A7W8QTK0"/>
<dbReference type="SUPFAM" id="SSF52540">
    <property type="entry name" value="P-loop containing nucleoside triphosphate hydrolases"/>
    <property type="match status" value="1"/>
</dbReference>
<comment type="caution">
    <text evidence="2">The sequence shown here is derived from an EMBL/GenBank/DDBJ whole genome shotgun (WGS) entry which is preliminary data.</text>
</comment>
<protein>
    <submittedName>
        <fullName evidence="2">Uncharacterized protein</fullName>
    </submittedName>
</protein>